<accession>A0A7J7MHN2</accession>
<proteinExistence type="predicted"/>
<sequence length="265" mass="29774">MHASTQQQQPQQSFIYATNSAGPLAAAITAATIETTATTEPQPVLGMKRKHNQLLEEVVADYYAPVLEKDAWHCDICGLNQEGDCKREHIKMRTRIHDVCLTLLSEEMLYQVLVNAKRDFILQKNIALRGYYEVTPQAYQIKLIVGYDEPFSDMPRNLSWELVPGHEEFPRRLVVPQILIPGSSPITSICPHILGTSIVQVARSIKKTVTERESFGVSPEDYKQTADVLSVGANCKEFGVQSLNDWDFPKDISVLAERLKSYPGQ</sequence>
<reference evidence="1 2" key="1">
    <citation type="journal article" date="2020" name="IScience">
        <title>Genome Sequencing of the Endangered Kingdonia uniflora (Circaeasteraceae, Ranunculales) Reveals Potential Mechanisms of Evolutionary Specialization.</title>
        <authorList>
            <person name="Sun Y."/>
            <person name="Deng T."/>
            <person name="Zhang A."/>
            <person name="Moore M.J."/>
            <person name="Landis J.B."/>
            <person name="Lin N."/>
            <person name="Zhang H."/>
            <person name="Zhang X."/>
            <person name="Huang J."/>
            <person name="Zhang X."/>
            <person name="Sun H."/>
            <person name="Wang H."/>
        </authorList>
    </citation>
    <scope>NUCLEOTIDE SEQUENCE [LARGE SCALE GENOMIC DNA]</scope>
    <source>
        <strain evidence="1">TB1705</strain>
        <tissue evidence="1">Leaf</tissue>
    </source>
</reference>
<comment type="caution">
    <text evidence="1">The sequence shown here is derived from an EMBL/GenBank/DDBJ whole genome shotgun (WGS) entry which is preliminary data.</text>
</comment>
<evidence type="ECO:0000313" key="1">
    <source>
        <dbReference type="EMBL" id="KAF6154429.1"/>
    </source>
</evidence>
<name>A0A7J7MHN2_9MAGN</name>
<dbReference type="Proteomes" id="UP000541444">
    <property type="component" value="Unassembled WGS sequence"/>
</dbReference>
<gene>
    <name evidence="1" type="ORF">GIB67_028321</name>
</gene>
<evidence type="ECO:0000313" key="2">
    <source>
        <dbReference type="Proteomes" id="UP000541444"/>
    </source>
</evidence>
<protein>
    <submittedName>
        <fullName evidence="1">Uncharacterized protein</fullName>
    </submittedName>
</protein>
<dbReference type="EMBL" id="JACGCM010001497">
    <property type="protein sequence ID" value="KAF6154429.1"/>
    <property type="molecule type" value="Genomic_DNA"/>
</dbReference>
<keyword evidence="2" id="KW-1185">Reference proteome</keyword>
<dbReference type="AlphaFoldDB" id="A0A7J7MHN2"/>
<organism evidence="1 2">
    <name type="scientific">Kingdonia uniflora</name>
    <dbReference type="NCBI Taxonomy" id="39325"/>
    <lineage>
        <taxon>Eukaryota</taxon>
        <taxon>Viridiplantae</taxon>
        <taxon>Streptophyta</taxon>
        <taxon>Embryophyta</taxon>
        <taxon>Tracheophyta</taxon>
        <taxon>Spermatophyta</taxon>
        <taxon>Magnoliopsida</taxon>
        <taxon>Ranunculales</taxon>
        <taxon>Circaeasteraceae</taxon>
        <taxon>Kingdonia</taxon>
    </lineage>
</organism>